<dbReference type="EMBL" id="AP014946">
    <property type="protein sequence ID" value="BAT60400.1"/>
    <property type="molecule type" value="Genomic_DNA"/>
</dbReference>
<dbReference type="KEGG" id="vgo:GJW-30_1_02937"/>
<dbReference type="InterPro" id="IPR050289">
    <property type="entry name" value="TorD/DmsD_chaperones"/>
</dbReference>
<proteinExistence type="predicted"/>
<dbReference type="OrthoDB" id="8526323at2"/>
<dbReference type="SUPFAM" id="SSF47413">
    <property type="entry name" value="lambda repressor-like DNA-binding domains"/>
    <property type="match status" value="1"/>
</dbReference>
<dbReference type="SUPFAM" id="SSF89155">
    <property type="entry name" value="TorD-like"/>
    <property type="match status" value="1"/>
</dbReference>
<evidence type="ECO:0000313" key="2">
    <source>
        <dbReference type="EMBL" id="BAT60400.1"/>
    </source>
</evidence>
<keyword evidence="3" id="KW-1185">Reference proteome</keyword>
<sequence>MRDDGLSQAISAVGGVSELARRIGISQPSLSSWSRVPAERVLTVETATGVSRHRLRPDLYVNEAIVPSGTIRTRSDADMARADEYTLLSALLCRAPSADLLKRLSRLQVSASPIGVAHAALAAAASDTTVAKAGQEFFDLFIGLGRGELVPYASFYLTGFLHERPLARLRGDLQELGIERAPENHEPEDHAALLCEIMASIANGTIPVDAEVEQQIFEKHLKPWIGRFFGDLEQAEHASFYRAVGHVGRIFIDIECEAFALPV</sequence>
<evidence type="ECO:0000313" key="3">
    <source>
        <dbReference type="Proteomes" id="UP000236884"/>
    </source>
</evidence>
<dbReference type="InterPro" id="IPR020945">
    <property type="entry name" value="DMSO/NO3_reduct_chaperone"/>
</dbReference>
<dbReference type="Proteomes" id="UP000236884">
    <property type="component" value="Chromosome"/>
</dbReference>
<keyword evidence="1" id="KW-0143">Chaperone</keyword>
<dbReference type="InterPro" id="IPR031856">
    <property type="entry name" value="YdaS_toxin-like"/>
</dbReference>
<reference evidence="2 3" key="1">
    <citation type="submission" date="2015-08" db="EMBL/GenBank/DDBJ databases">
        <title>Investigation of the bacterial diversity of lava forest soil.</title>
        <authorList>
            <person name="Lee J.S."/>
        </authorList>
    </citation>
    <scope>NUCLEOTIDE SEQUENCE [LARGE SCALE GENOMIC DNA]</scope>
    <source>
        <strain evidence="2 3">GJW-30</strain>
    </source>
</reference>
<accession>A0A0S3PXA2</accession>
<dbReference type="PANTHER" id="PTHR34227:SF1">
    <property type="entry name" value="DIMETHYL SULFOXIDE REDUCTASE CHAPERONE-RELATED"/>
    <property type="match status" value="1"/>
</dbReference>
<dbReference type="Pfam" id="PF15943">
    <property type="entry name" value="YdaS_toxin"/>
    <property type="match status" value="1"/>
</dbReference>
<name>A0A0S3PXA2_9BRAD</name>
<dbReference type="GO" id="GO:0003677">
    <property type="term" value="F:DNA binding"/>
    <property type="evidence" value="ECO:0007669"/>
    <property type="project" value="InterPro"/>
</dbReference>
<dbReference type="Gene3D" id="1.10.260.40">
    <property type="entry name" value="lambda repressor-like DNA-binding domains"/>
    <property type="match status" value="1"/>
</dbReference>
<protein>
    <submittedName>
        <fullName evidence="2">Chaperone protein TorD</fullName>
    </submittedName>
</protein>
<gene>
    <name evidence="2" type="ORF">GJW-30_1_02937</name>
</gene>
<dbReference type="Gene3D" id="1.10.3480.10">
    <property type="entry name" value="TorD-like"/>
    <property type="match status" value="1"/>
</dbReference>
<evidence type="ECO:0000256" key="1">
    <source>
        <dbReference type="ARBA" id="ARBA00023186"/>
    </source>
</evidence>
<dbReference type="Pfam" id="PF02613">
    <property type="entry name" value="Nitrate_red_del"/>
    <property type="match status" value="1"/>
</dbReference>
<dbReference type="InterPro" id="IPR036411">
    <property type="entry name" value="TorD-like_sf"/>
</dbReference>
<dbReference type="PANTHER" id="PTHR34227">
    <property type="entry name" value="CHAPERONE PROTEIN YCDY"/>
    <property type="match status" value="1"/>
</dbReference>
<organism evidence="2 3">
    <name type="scientific">Variibacter gotjawalensis</name>
    <dbReference type="NCBI Taxonomy" id="1333996"/>
    <lineage>
        <taxon>Bacteria</taxon>
        <taxon>Pseudomonadati</taxon>
        <taxon>Pseudomonadota</taxon>
        <taxon>Alphaproteobacteria</taxon>
        <taxon>Hyphomicrobiales</taxon>
        <taxon>Nitrobacteraceae</taxon>
        <taxon>Variibacter</taxon>
    </lineage>
</organism>
<dbReference type="InterPro" id="IPR010982">
    <property type="entry name" value="Lambda_DNA-bd_dom_sf"/>
</dbReference>
<dbReference type="AlphaFoldDB" id="A0A0S3PXA2"/>